<dbReference type="PANTHER" id="PTHR30143:SF0">
    <property type="entry name" value="2-KETO-4-PENTENOATE HYDRATASE"/>
    <property type="match status" value="1"/>
</dbReference>
<keyword evidence="4" id="KW-1185">Reference proteome</keyword>
<organism evidence="3 4">
    <name type="scientific">Skermanella aerolata</name>
    <dbReference type="NCBI Taxonomy" id="393310"/>
    <lineage>
        <taxon>Bacteria</taxon>
        <taxon>Pseudomonadati</taxon>
        <taxon>Pseudomonadota</taxon>
        <taxon>Alphaproteobacteria</taxon>
        <taxon>Rhodospirillales</taxon>
        <taxon>Azospirillaceae</taxon>
        <taxon>Skermanella</taxon>
    </lineage>
</organism>
<dbReference type="AlphaFoldDB" id="A0A512DL02"/>
<dbReference type="RefSeq" id="WP_044433947.1">
    <property type="nucleotide sequence ID" value="NZ_BJYZ01000005.1"/>
</dbReference>
<dbReference type="EMBL" id="BJYZ01000005">
    <property type="protein sequence ID" value="GEO37148.1"/>
    <property type="molecule type" value="Genomic_DNA"/>
</dbReference>
<dbReference type="Proteomes" id="UP000321523">
    <property type="component" value="Unassembled WGS sequence"/>
</dbReference>
<evidence type="ECO:0000256" key="1">
    <source>
        <dbReference type="ARBA" id="ARBA00023239"/>
    </source>
</evidence>
<keyword evidence="1" id="KW-0456">Lyase</keyword>
<evidence type="ECO:0000313" key="4">
    <source>
        <dbReference type="Proteomes" id="UP000321523"/>
    </source>
</evidence>
<dbReference type="InterPro" id="IPR050772">
    <property type="entry name" value="Hydratase-Decarb/MhpD_sf"/>
</dbReference>
<protein>
    <submittedName>
        <fullName evidence="3">Hydratase</fullName>
    </submittedName>
</protein>
<dbReference type="InterPro" id="IPR036663">
    <property type="entry name" value="Fumarylacetoacetase_C_sf"/>
</dbReference>
<proteinExistence type="predicted"/>
<dbReference type="InterPro" id="IPR011234">
    <property type="entry name" value="Fumarylacetoacetase-like_C"/>
</dbReference>
<accession>A0A512DL02</accession>
<evidence type="ECO:0000313" key="3">
    <source>
        <dbReference type="EMBL" id="GEO37148.1"/>
    </source>
</evidence>
<evidence type="ECO:0000259" key="2">
    <source>
        <dbReference type="Pfam" id="PF01557"/>
    </source>
</evidence>
<dbReference type="PANTHER" id="PTHR30143">
    <property type="entry name" value="ACID HYDRATASE"/>
    <property type="match status" value="1"/>
</dbReference>
<feature type="domain" description="Fumarylacetoacetase-like C-terminal" evidence="2">
    <location>
        <begin position="95"/>
        <end position="252"/>
    </location>
</feature>
<gene>
    <name evidence="3" type="ORF">SAE02_12960</name>
</gene>
<dbReference type="GO" id="GO:0008684">
    <property type="term" value="F:2-oxopent-4-enoate hydratase activity"/>
    <property type="evidence" value="ECO:0007669"/>
    <property type="project" value="TreeGrafter"/>
</dbReference>
<dbReference type="Gene3D" id="3.90.850.10">
    <property type="entry name" value="Fumarylacetoacetase-like, C-terminal domain"/>
    <property type="match status" value="1"/>
</dbReference>
<name>A0A512DL02_9PROT</name>
<dbReference type="SUPFAM" id="SSF56529">
    <property type="entry name" value="FAH"/>
    <property type="match status" value="1"/>
</dbReference>
<dbReference type="Pfam" id="PF01557">
    <property type="entry name" value="FAA_hydrolase"/>
    <property type="match status" value="1"/>
</dbReference>
<reference evidence="3 4" key="1">
    <citation type="submission" date="2019-07" db="EMBL/GenBank/DDBJ databases">
        <title>Whole genome shotgun sequence of Skermanella aerolata NBRC 106429.</title>
        <authorList>
            <person name="Hosoyama A."/>
            <person name="Uohara A."/>
            <person name="Ohji S."/>
            <person name="Ichikawa N."/>
        </authorList>
    </citation>
    <scope>NUCLEOTIDE SEQUENCE [LARGE SCALE GENOMIC DNA]</scope>
    <source>
        <strain evidence="3 4">NBRC 106429</strain>
    </source>
</reference>
<sequence>MNPIERAAASLLEARRTGARLDNLPEGTAPSDAATAYAIQDLITAELRPELGGTGGWKVGSKGTTDQPLCAPMPLGLFQKSPGNLKGTDFKTRIIEAEVAFHIASDLPLLDRAYESEDLIDAIDFIVPAIEVVESRYANFRALERMSVLADSLSNGGFIHGQPVHDWRSLDLVNPTASLVVDGAVTLETRGGNPAGDLMRLVVWLANHVAQRTGGLRAGDFVTTGSFIGMQPVGPSADVEIRLSGVGNARVRFE</sequence>
<comment type="caution">
    <text evidence="3">The sequence shown here is derived from an EMBL/GenBank/DDBJ whole genome shotgun (WGS) entry which is preliminary data.</text>
</comment>
<dbReference type="OrthoDB" id="9792137at2"/>
<dbReference type="GO" id="GO:0005737">
    <property type="term" value="C:cytoplasm"/>
    <property type="evidence" value="ECO:0007669"/>
    <property type="project" value="TreeGrafter"/>
</dbReference>